<name>A0ABR2G813_9ROSI</name>
<proteinExistence type="predicted"/>
<keyword evidence="2" id="KW-1185">Reference proteome</keyword>
<dbReference type="EMBL" id="JBBPBM010000002">
    <property type="protein sequence ID" value="KAK8596603.1"/>
    <property type="molecule type" value="Genomic_DNA"/>
</dbReference>
<protein>
    <submittedName>
        <fullName evidence="1">Uncharacterized protein</fullName>
    </submittedName>
</protein>
<reference evidence="1 2" key="1">
    <citation type="journal article" date="2024" name="G3 (Bethesda)">
        <title>Genome assembly of Hibiscus sabdariffa L. provides insights into metabolisms of medicinal natural products.</title>
        <authorList>
            <person name="Kim T."/>
        </authorList>
    </citation>
    <scope>NUCLEOTIDE SEQUENCE [LARGE SCALE GENOMIC DNA]</scope>
    <source>
        <strain evidence="1">TK-2024</strain>
        <tissue evidence="1">Old leaves</tissue>
    </source>
</reference>
<dbReference type="Proteomes" id="UP001472677">
    <property type="component" value="Unassembled WGS sequence"/>
</dbReference>
<organism evidence="1 2">
    <name type="scientific">Hibiscus sabdariffa</name>
    <name type="common">roselle</name>
    <dbReference type="NCBI Taxonomy" id="183260"/>
    <lineage>
        <taxon>Eukaryota</taxon>
        <taxon>Viridiplantae</taxon>
        <taxon>Streptophyta</taxon>
        <taxon>Embryophyta</taxon>
        <taxon>Tracheophyta</taxon>
        <taxon>Spermatophyta</taxon>
        <taxon>Magnoliopsida</taxon>
        <taxon>eudicotyledons</taxon>
        <taxon>Gunneridae</taxon>
        <taxon>Pentapetalae</taxon>
        <taxon>rosids</taxon>
        <taxon>malvids</taxon>
        <taxon>Malvales</taxon>
        <taxon>Malvaceae</taxon>
        <taxon>Malvoideae</taxon>
        <taxon>Hibiscus</taxon>
    </lineage>
</organism>
<evidence type="ECO:0000313" key="2">
    <source>
        <dbReference type="Proteomes" id="UP001472677"/>
    </source>
</evidence>
<comment type="caution">
    <text evidence="1">The sequence shown here is derived from an EMBL/GenBank/DDBJ whole genome shotgun (WGS) entry which is preliminary data.</text>
</comment>
<sequence>MRRKAEVAIRSQRGFPEGGMNPGNWNYGIRIRKQRENGLKKKAFRNVRYTYIHTYISTVNSGGKPELPLLSLWLWLSRR</sequence>
<gene>
    <name evidence="1" type="ORF">V6N12_065086</name>
</gene>
<evidence type="ECO:0000313" key="1">
    <source>
        <dbReference type="EMBL" id="KAK8596603.1"/>
    </source>
</evidence>
<accession>A0ABR2G813</accession>